<dbReference type="Proteomes" id="UP001273166">
    <property type="component" value="Unassembled WGS sequence"/>
</dbReference>
<dbReference type="GeneID" id="87882084"/>
<protein>
    <submittedName>
        <fullName evidence="2">Uncharacterized protein</fullName>
    </submittedName>
</protein>
<dbReference type="AlphaFoldDB" id="A0AAJ0M0Y5"/>
<gene>
    <name evidence="2" type="ORF">B0T15DRAFT_256265</name>
</gene>
<feature type="region of interest" description="Disordered" evidence="1">
    <location>
        <begin position="1"/>
        <end position="30"/>
    </location>
</feature>
<reference evidence="2" key="1">
    <citation type="journal article" date="2023" name="Mol. Phylogenet. Evol.">
        <title>Genome-scale phylogeny and comparative genomics of the fungal order Sordariales.</title>
        <authorList>
            <person name="Hensen N."/>
            <person name="Bonometti L."/>
            <person name="Westerberg I."/>
            <person name="Brannstrom I.O."/>
            <person name="Guillou S."/>
            <person name="Cros-Aarteil S."/>
            <person name="Calhoun S."/>
            <person name="Haridas S."/>
            <person name="Kuo A."/>
            <person name="Mondo S."/>
            <person name="Pangilinan J."/>
            <person name="Riley R."/>
            <person name="LaButti K."/>
            <person name="Andreopoulos B."/>
            <person name="Lipzen A."/>
            <person name="Chen C."/>
            <person name="Yan M."/>
            <person name="Daum C."/>
            <person name="Ng V."/>
            <person name="Clum A."/>
            <person name="Steindorff A."/>
            <person name="Ohm R.A."/>
            <person name="Martin F."/>
            <person name="Silar P."/>
            <person name="Natvig D.O."/>
            <person name="Lalanne C."/>
            <person name="Gautier V."/>
            <person name="Ament-Velasquez S.L."/>
            <person name="Kruys A."/>
            <person name="Hutchinson M.I."/>
            <person name="Powell A.J."/>
            <person name="Barry K."/>
            <person name="Miller A.N."/>
            <person name="Grigoriev I.V."/>
            <person name="Debuchy R."/>
            <person name="Gladieux P."/>
            <person name="Hiltunen Thoren M."/>
            <person name="Johannesson H."/>
        </authorList>
    </citation>
    <scope>NUCLEOTIDE SEQUENCE</scope>
    <source>
        <strain evidence="2">CBS 333.67</strain>
    </source>
</reference>
<comment type="caution">
    <text evidence="2">The sequence shown here is derived from an EMBL/GenBank/DDBJ whole genome shotgun (WGS) entry which is preliminary data.</text>
</comment>
<accession>A0AAJ0M0Y5</accession>
<reference evidence="2" key="2">
    <citation type="submission" date="2023-06" db="EMBL/GenBank/DDBJ databases">
        <authorList>
            <consortium name="Lawrence Berkeley National Laboratory"/>
            <person name="Mondo S.J."/>
            <person name="Hensen N."/>
            <person name="Bonometti L."/>
            <person name="Westerberg I."/>
            <person name="Brannstrom I.O."/>
            <person name="Guillou S."/>
            <person name="Cros-Aarteil S."/>
            <person name="Calhoun S."/>
            <person name="Haridas S."/>
            <person name="Kuo A."/>
            <person name="Pangilinan J."/>
            <person name="Riley R."/>
            <person name="Labutti K."/>
            <person name="Andreopoulos B."/>
            <person name="Lipzen A."/>
            <person name="Chen C."/>
            <person name="Yanf M."/>
            <person name="Daum C."/>
            <person name="Ng V."/>
            <person name="Clum A."/>
            <person name="Steindorff A."/>
            <person name="Ohm R."/>
            <person name="Martin F."/>
            <person name="Silar P."/>
            <person name="Natvig D."/>
            <person name="Lalanne C."/>
            <person name="Gautier V."/>
            <person name="Ament-Velasquez S.L."/>
            <person name="Kruys A."/>
            <person name="Hutchinson M.I."/>
            <person name="Powell A.J."/>
            <person name="Barry K."/>
            <person name="Miller A.N."/>
            <person name="Grigoriev I.V."/>
            <person name="Debuchy R."/>
            <person name="Gladieux P."/>
            <person name="Thoren M.H."/>
            <person name="Johannesson H."/>
        </authorList>
    </citation>
    <scope>NUCLEOTIDE SEQUENCE</scope>
    <source>
        <strain evidence="2">CBS 333.67</strain>
    </source>
</reference>
<name>A0AAJ0M0Y5_9PEZI</name>
<sequence>MGSPLAEKMPEPGKRPSTKLTTAGKESESPVFYDTTRPTCSLYLVCYRSGARGCDLQQLLCAVRTRFPSDESLDIVIYANPYLVQTDHQLFVEMRRLYTTQMCGFLRRYFSLKTLRSFRLLAFTPTTRPTEVPLDDFVLQEMMYAYRNPDRLSTTDDWVHWEFRLRRQDRRHALEFVEGWNTTRIAISGTIPWLASSLVGIIWAVTGGDTQTAFTVASFILTSSSSEVPS</sequence>
<proteinExistence type="predicted"/>
<evidence type="ECO:0000313" key="3">
    <source>
        <dbReference type="Proteomes" id="UP001273166"/>
    </source>
</evidence>
<organism evidence="2 3">
    <name type="scientific">Chaetomium strumarium</name>
    <dbReference type="NCBI Taxonomy" id="1170767"/>
    <lineage>
        <taxon>Eukaryota</taxon>
        <taxon>Fungi</taxon>
        <taxon>Dikarya</taxon>
        <taxon>Ascomycota</taxon>
        <taxon>Pezizomycotina</taxon>
        <taxon>Sordariomycetes</taxon>
        <taxon>Sordariomycetidae</taxon>
        <taxon>Sordariales</taxon>
        <taxon>Chaetomiaceae</taxon>
        <taxon>Chaetomium</taxon>
    </lineage>
</organism>
<dbReference type="EMBL" id="JAUDZG010000005">
    <property type="protein sequence ID" value="KAK3304955.1"/>
    <property type="molecule type" value="Genomic_DNA"/>
</dbReference>
<evidence type="ECO:0000256" key="1">
    <source>
        <dbReference type="SAM" id="MobiDB-lite"/>
    </source>
</evidence>
<evidence type="ECO:0000313" key="2">
    <source>
        <dbReference type="EMBL" id="KAK3304955.1"/>
    </source>
</evidence>
<dbReference type="RefSeq" id="XP_062720735.1">
    <property type="nucleotide sequence ID" value="XM_062863255.1"/>
</dbReference>
<keyword evidence="3" id="KW-1185">Reference proteome</keyword>